<protein>
    <submittedName>
        <fullName evidence="1">Uncharacterized protein</fullName>
    </submittedName>
</protein>
<comment type="caution">
    <text evidence="1">The sequence shown here is derived from an EMBL/GenBank/DDBJ whole genome shotgun (WGS) entry which is preliminary data.</text>
</comment>
<name>A0A369IB97_9BACT</name>
<dbReference type="PANTHER" id="PTHR39206">
    <property type="entry name" value="SLL8004 PROTEIN"/>
    <property type="match status" value="1"/>
</dbReference>
<dbReference type="OrthoDB" id="9791543at2"/>
<dbReference type="Proteomes" id="UP000253141">
    <property type="component" value="Unassembled WGS sequence"/>
</dbReference>
<dbReference type="SUPFAM" id="SSF52540">
    <property type="entry name" value="P-loop containing nucleoside triphosphate hydrolases"/>
    <property type="match status" value="1"/>
</dbReference>
<dbReference type="EMBL" id="QPIW01000009">
    <property type="protein sequence ID" value="RDB05555.1"/>
    <property type="molecule type" value="Genomic_DNA"/>
</dbReference>
<evidence type="ECO:0000313" key="2">
    <source>
        <dbReference type="Proteomes" id="UP000253141"/>
    </source>
</evidence>
<dbReference type="Gene3D" id="3.40.50.300">
    <property type="entry name" value="P-loop containing nucleotide triphosphate hydrolases"/>
    <property type="match status" value="1"/>
</dbReference>
<proteinExistence type="predicted"/>
<dbReference type="RefSeq" id="WP_114461563.1">
    <property type="nucleotide sequence ID" value="NZ_QPIW01000009.1"/>
</dbReference>
<dbReference type="Pfam" id="PF13671">
    <property type="entry name" value="AAA_33"/>
    <property type="match status" value="1"/>
</dbReference>
<dbReference type="PANTHER" id="PTHR39206:SF1">
    <property type="entry name" value="SLL8004 PROTEIN"/>
    <property type="match status" value="1"/>
</dbReference>
<evidence type="ECO:0000313" key="1">
    <source>
        <dbReference type="EMBL" id="RDB05555.1"/>
    </source>
</evidence>
<dbReference type="InterPro" id="IPR027417">
    <property type="entry name" value="P-loop_NTPase"/>
</dbReference>
<keyword evidence="2" id="KW-1185">Reference proteome</keyword>
<sequence length="194" mass="21781">MPDLYIIAGPNGAGKTTAAKVLLPDVFHVTTFINADIIAAKINPLSPESAALQAGRQMLSDIEKCLANGESFVIETTLSTKSYVNLVHKVKKQGYEVILIYFWLEGPSHAIERVARRVRQGGHYIPNEVVIRRYWKGIKNLKDLFIPIVDKWVLFDNSDYTEGHPLRIAEKLPDGNVIVENSDIWLKIKGNENN</sequence>
<reference evidence="1 2" key="1">
    <citation type="submission" date="2018-07" db="EMBL/GenBank/DDBJ databases">
        <title>Genome analysis of Runella aurantiaca.</title>
        <authorList>
            <person name="Yang X."/>
        </authorList>
    </citation>
    <scope>NUCLEOTIDE SEQUENCE [LARGE SCALE GENOMIC DNA]</scope>
    <source>
        <strain evidence="1 2">YX9</strain>
    </source>
</reference>
<organism evidence="1 2">
    <name type="scientific">Runella aurantiaca</name>
    <dbReference type="NCBI Taxonomy" id="2282308"/>
    <lineage>
        <taxon>Bacteria</taxon>
        <taxon>Pseudomonadati</taxon>
        <taxon>Bacteroidota</taxon>
        <taxon>Cytophagia</taxon>
        <taxon>Cytophagales</taxon>
        <taxon>Spirosomataceae</taxon>
        <taxon>Runella</taxon>
    </lineage>
</organism>
<accession>A0A369IB97</accession>
<dbReference type="AlphaFoldDB" id="A0A369IB97"/>
<gene>
    <name evidence="1" type="ORF">DVG78_13310</name>
</gene>